<evidence type="ECO:0000313" key="1">
    <source>
        <dbReference type="EMBL" id="SIQ80139.1"/>
    </source>
</evidence>
<organism evidence="1 2">
    <name type="scientific">Marinobacterium stanieri</name>
    <dbReference type="NCBI Taxonomy" id="49186"/>
    <lineage>
        <taxon>Bacteria</taxon>
        <taxon>Pseudomonadati</taxon>
        <taxon>Pseudomonadota</taxon>
        <taxon>Gammaproteobacteria</taxon>
        <taxon>Oceanospirillales</taxon>
        <taxon>Oceanospirillaceae</taxon>
        <taxon>Marinobacterium</taxon>
    </lineage>
</organism>
<name>A0A1N6VQP8_9GAMM</name>
<keyword evidence="2" id="KW-1185">Reference proteome</keyword>
<accession>A0A1N6VQP8</accession>
<dbReference type="RefSeq" id="WP_076464810.1">
    <property type="nucleotide sequence ID" value="NZ_FTMN01000009.1"/>
</dbReference>
<dbReference type="EMBL" id="FTMN01000009">
    <property type="protein sequence ID" value="SIQ80139.1"/>
    <property type="molecule type" value="Genomic_DNA"/>
</dbReference>
<evidence type="ECO:0000313" key="2">
    <source>
        <dbReference type="Proteomes" id="UP000186895"/>
    </source>
</evidence>
<sequence length="139" mass="16488">MNSPNYEEVEKQFFLLMECLPISFGYNLPPNLRLRYINLLSEIGDFPKRIKRFQATLSGEKYEKPDWVQRSSAFPKKPSADFRGLDNVFEAMQHSLPYKYIDELPDKYRIPYCKILEQHAHLQLKSSRLEKVLKKKGFL</sequence>
<proteinExistence type="predicted"/>
<reference evidence="1 2" key="1">
    <citation type="submission" date="2017-01" db="EMBL/GenBank/DDBJ databases">
        <authorList>
            <person name="Mah S.A."/>
            <person name="Swanson W.J."/>
            <person name="Moy G.W."/>
            <person name="Vacquier V.D."/>
        </authorList>
    </citation>
    <scope>NUCLEOTIDE SEQUENCE [LARGE SCALE GENOMIC DNA]</scope>
    <source>
        <strain evidence="1 2">DSM 7027</strain>
    </source>
</reference>
<dbReference type="Proteomes" id="UP000186895">
    <property type="component" value="Unassembled WGS sequence"/>
</dbReference>
<dbReference type="AlphaFoldDB" id="A0A1N6VQP8"/>
<protein>
    <submittedName>
        <fullName evidence="1">Uncharacterized protein</fullName>
    </submittedName>
</protein>
<gene>
    <name evidence="1" type="ORF">SAMN05421647_10960</name>
</gene>